<dbReference type="OrthoDB" id="9762009at2"/>
<dbReference type="Gene3D" id="3.30.870.10">
    <property type="entry name" value="Endonuclease Chain A"/>
    <property type="match status" value="2"/>
</dbReference>
<evidence type="ECO:0000259" key="7">
    <source>
        <dbReference type="PROSITE" id="PS50035"/>
    </source>
</evidence>
<keyword evidence="6" id="KW-1133">Transmembrane helix</keyword>
<dbReference type="GO" id="GO:0032049">
    <property type="term" value="P:cardiolipin biosynthetic process"/>
    <property type="evidence" value="ECO:0007669"/>
    <property type="project" value="UniProtKB-ARBA"/>
</dbReference>
<sequence length="493" mass="54723">MGRADRQGPTPLLIPDKAEWLWADVDRVLAPVTTPLGIILALGVTGHVLLRKRDVSAATAWIGFAWIAPVWGALFYFMFGINRVVRRAQKARQPRQPRRGANDHPVQDIDGHLVPLERAVRRITGRKAEHGNAVAVFHDGDEAYPVMLQAIAEARGSVALSSYIMRHDRTGERFALALKAAQDRGVAVRVLVDGIGSGYISPIHRRLKALGVPAALFMHSALPWRMPFLNLRSHKKLLVVDGTVGFAGGLNIADQNLVAEKPKDPVADTHFRFEGPVVTQLMDVFARDWTFTTGEEIAGESWFPDPDDKRAGDALARVVTSGPDQDLEKIRSVLVEACACAHSSIKVMTPYFLPGVEVMSALTMASMRGVKVDIVVPLRSDHRFVDLAMRAHVGPLMEAGVRFWLGPPPFNHSKLMIVDKLWCLVGSANWDMRSLRLNFEMNVELYDEALALELDAFVRRHQDGGRLRLRDLNGRSLPVKLRDAALRLLLPYI</sequence>
<evidence type="ECO:0000256" key="4">
    <source>
        <dbReference type="ARBA" id="ARBA00022525"/>
    </source>
</evidence>
<keyword evidence="9" id="KW-1185">Reference proteome</keyword>
<dbReference type="SUPFAM" id="SSF56024">
    <property type="entry name" value="Phospholipase D/nuclease"/>
    <property type="match status" value="2"/>
</dbReference>
<evidence type="ECO:0000256" key="2">
    <source>
        <dbReference type="ARBA" id="ARBA00004613"/>
    </source>
</evidence>
<keyword evidence="6" id="KW-0472">Membrane</keyword>
<dbReference type="Pfam" id="PF13091">
    <property type="entry name" value="PLDc_2"/>
    <property type="match status" value="2"/>
</dbReference>
<dbReference type="InterPro" id="IPR001736">
    <property type="entry name" value="PLipase_D/transphosphatidylase"/>
</dbReference>
<dbReference type="AlphaFoldDB" id="A0A4V1RIC0"/>
<dbReference type="SMART" id="SM00155">
    <property type="entry name" value="PLDc"/>
    <property type="match status" value="2"/>
</dbReference>
<protein>
    <recommendedName>
        <fullName evidence="3">Phospholipase D</fullName>
    </recommendedName>
    <alternativeName>
        <fullName evidence="5">Choline phosphatase</fullName>
    </alternativeName>
</protein>
<dbReference type="PANTHER" id="PTHR21248:SF22">
    <property type="entry name" value="PHOSPHOLIPASE D"/>
    <property type="match status" value="1"/>
</dbReference>
<dbReference type="EMBL" id="QYBC01000015">
    <property type="protein sequence ID" value="RYB03217.1"/>
    <property type="molecule type" value="Genomic_DNA"/>
</dbReference>
<dbReference type="GO" id="GO:0016020">
    <property type="term" value="C:membrane"/>
    <property type="evidence" value="ECO:0007669"/>
    <property type="project" value="TreeGrafter"/>
</dbReference>
<dbReference type="InterPro" id="IPR025202">
    <property type="entry name" value="PLD-like_dom"/>
</dbReference>
<dbReference type="GO" id="GO:0005576">
    <property type="term" value="C:extracellular region"/>
    <property type="evidence" value="ECO:0007669"/>
    <property type="project" value="UniProtKB-SubCell"/>
</dbReference>
<dbReference type="CDD" id="cd09157">
    <property type="entry name" value="PLDc_CLS_unchar2_1"/>
    <property type="match status" value="1"/>
</dbReference>
<feature type="domain" description="PLD phosphodiesterase" evidence="7">
    <location>
        <begin position="229"/>
        <end position="256"/>
    </location>
</feature>
<evidence type="ECO:0000256" key="6">
    <source>
        <dbReference type="SAM" id="Phobius"/>
    </source>
</evidence>
<feature type="transmembrane region" description="Helical" evidence="6">
    <location>
        <begin position="28"/>
        <end position="50"/>
    </location>
</feature>
<organism evidence="8 9">
    <name type="scientific">Lichenibacterium ramalinae</name>
    <dbReference type="NCBI Taxonomy" id="2316527"/>
    <lineage>
        <taxon>Bacteria</taxon>
        <taxon>Pseudomonadati</taxon>
        <taxon>Pseudomonadota</taxon>
        <taxon>Alphaproteobacteria</taxon>
        <taxon>Hyphomicrobiales</taxon>
        <taxon>Lichenihabitantaceae</taxon>
        <taxon>Lichenibacterium</taxon>
    </lineage>
</organism>
<comment type="caution">
    <text evidence="8">The sequence shown here is derived from an EMBL/GenBank/DDBJ whole genome shotgun (WGS) entry which is preliminary data.</text>
</comment>
<accession>A0A4V1RIC0</accession>
<feature type="transmembrane region" description="Helical" evidence="6">
    <location>
        <begin position="57"/>
        <end position="79"/>
    </location>
</feature>
<keyword evidence="6" id="KW-0812">Transmembrane</keyword>
<evidence type="ECO:0000256" key="5">
    <source>
        <dbReference type="ARBA" id="ARBA00029594"/>
    </source>
</evidence>
<comment type="function">
    <text evidence="1">Could be a virulence factor.</text>
</comment>
<proteinExistence type="predicted"/>
<dbReference type="Proteomes" id="UP000289411">
    <property type="component" value="Unassembled WGS sequence"/>
</dbReference>
<name>A0A4V1RIC0_9HYPH</name>
<keyword evidence="4" id="KW-0964">Secreted</keyword>
<feature type="domain" description="PLD phosphodiesterase" evidence="7">
    <location>
        <begin position="407"/>
        <end position="434"/>
    </location>
</feature>
<dbReference type="PANTHER" id="PTHR21248">
    <property type="entry name" value="CARDIOLIPIN SYNTHASE"/>
    <property type="match status" value="1"/>
</dbReference>
<evidence type="ECO:0000256" key="3">
    <source>
        <dbReference type="ARBA" id="ARBA00018392"/>
    </source>
</evidence>
<evidence type="ECO:0000313" key="9">
    <source>
        <dbReference type="Proteomes" id="UP000289411"/>
    </source>
</evidence>
<reference evidence="8 9" key="1">
    <citation type="submission" date="2018-09" db="EMBL/GenBank/DDBJ databases">
        <authorList>
            <person name="Grouzdev D.S."/>
            <person name="Krutkina M.S."/>
        </authorList>
    </citation>
    <scope>NUCLEOTIDE SEQUENCE [LARGE SCALE GENOMIC DNA]</scope>
    <source>
        <strain evidence="8 9">RmlP001</strain>
    </source>
</reference>
<gene>
    <name evidence="8" type="ORF">D3272_17490</name>
</gene>
<dbReference type="RefSeq" id="WP_129220506.1">
    <property type="nucleotide sequence ID" value="NZ_QYBC01000015.1"/>
</dbReference>
<reference evidence="8 9" key="2">
    <citation type="submission" date="2019-02" db="EMBL/GenBank/DDBJ databases">
        <title>'Lichenibacterium ramalinii' gen. nov. sp. nov., 'Lichenibacterium minor' gen. nov. sp. nov.</title>
        <authorList>
            <person name="Pankratov T."/>
        </authorList>
    </citation>
    <scope>NUCLEOTIDE SEQUENCE [LARGE SCALE GENOMIC DNA]</scope>
    <source>
        <strain evidence="8 9">RmlP001</strain>
    </source>
</reference>
<dbReference type="PROSITE" id="PS50035">
    <property type="entry name" value="PLD"/>
    <property type="match status" value="2"/>
</dbReference>
<dbReference type="GO" id="GO:0008808">
    <property type="term" value="F:cardiolipin synthase activity"/>
    <property type="evidence" value="ECO:0007669"/>
    <property type="project" value="TreeGrafter"/>
</dbReference>
<evidence type="ECO:0000313" key="8">
    <source>
        <dbReference type="EMBL" id="RYB03217.1"/>
    </source>
</evidence>
<comment type="subcellular location">
    <subcellularLocation>
        <location evidence="2">Secreted</location>
    </subcellularLocation>
</comment>
<evidence type="ECO:0000256" key="1">
    <source>
        <dbReference type="ARBA" id="ARBA00003145"/>
    </source>
</evidence>